<keyword evidence="1" id="KW-1133">Transmembrane helix</keyword>
<evidence type="ECO:0000313" key="4">
    <source>
        <dbReference type="Proteomes" id="UP000297900"/>
    </source>
</evidence>
<accession>A0A4Y8LUE9</accession>
<dbReference type="SUPFAM" id="SSF50242">
    <property type="entry name" value="TIMP-like"/>
    <property type="match status" value="1"/>
</dbReference>
<feature type="signal peptide" evidence="2">
    <location>
        <begin position="1"/>
        <end position="27"/>
    </location>
</feature>
<sequence length="192" mass="20880">MRLFGIILSFVILLGSGILITPQTAHACSCASPESPEQQVREELEHKSAIFAGTVEKVTPPWFKILKSSADPVKVTFKVSAVWKGELGRQVIVYTARDSASCGVDDFQVGTEYIVSASLKSKSLETNICALTKPLASAEAELAVLGEGYPPTAKPFDQIDLSPMSIIVAIATILFGSFIVIKIIRHRRKYRV</sequence>
<evidence type="ECO:0008006" key="5">
    <source>
        <dbReference type="Google" id="ProtNLM"/>
    </source>
</evidence>
<keyword evidence="2" id="KW-0732">Signal</keyword>
<feature type="transmembrane region" description="Helical" evidence="1">
    <location>
        <begin position="164"/>
        <end position="184"/>
    </location>
</feature>
<dbReference type="Gene3D" id="2.40.50.120">
    <property type="match status" value="1"/>
</dbReference>
<gene>
    <name evidence="3" type="ORF">E2980_21715</name>
</gene>
<dbReference type="Proteomes" id="UP000297900">
    <property type="component" value="Unassembled WGS sequence"/>
</dbReference>
<comment type="caution">
    <text evidence="3">The sequence shown here is derived from an EMBL/GenBank/DDBJ whole genome shotgun (WGS) entry which is preliminary data.</text>
</comment>
<evidence type="ECO:0000256" key="2">
    <source>
        <dbReference type="SAM" id="SignalP"/>
    </source>
</evidence>
<dbReference type="RefSeq" id="WP_135154347.1">
    <property type="nucleotide sequence ID" value="NZ_SOMN01000046.1"/>
</dbReference>
<keyword evidence="1" id="KW-0472">Membrane</keyword>
<keyword evidence="1" id="KW-0812">Transmembrane</keyword>
<proteinExistence type="predicted"/>
<reference evidence="3 4" key="1">
    <citation type="submission" date="2019-03" db="EMBL/GenBank/DDBJ databases">
        <title>Cohnella endophytica sp. nov., a novel endophytic bacterium isolated from bark of Sonneratia apetala.</title>
        <authorList>
            <person name="Tuo L."/>
        </authorList>
    </citation>
    <scope>NUCLEOTIDE SEQUENCE [LARGE SCALE GENOMIC DNA]</scope>
    <source>
        <strain evidence="3 4">CCTCC AB 208254</strain>
    </source>
</reference>
<dbReference type="AlphaFoldDB" id="A0A4Y8LUE9"/>
<organism evidence="3 4">
    <name type="scientific">Cohnella luojiensis</name>
    <dbReference type="NCBI Taxonomy" id="652876"/>
    <lineage>
        <taxon>Bacteria</taxon>
        <taxon>Bacillati</taxon>
        <taxon>Bacillota</taxon>
        <taxon>Bacilli</taxon>
        <taxon>Bacillales</taxon>
        <taxon>Paenibacillaceae</taxon>
        <taxon>Cohnella</taxon>
    </lineage>
</organism>
<dbReference type="OrthoDB" id="8221747at2"/>
<name>A0A4Y8LUE9_9BACL</name>
<keyword evidence="4" id="KW-1185">Reference proteome</keyword>
<dbReference type="InterPro" id="IPR008993">
    <property type="entry name" value="TIMP-like_OB-fold"/>
</dbReference>
<evidence type="ECO:0000313" key="3">
    <source>
        <dbReference type="EMBL" id="TFE19877.1"/>
    </source>
</evidence>
<feature type="chain" id="PRO_5021384758" description="Tissue inhibitor of metalloproteinase" evidence="2">
    <location>
        <begin position="28"/>
        <end position="192"/>
    </location>
</feature>
<dbReference type="EMBL" id="SOMN01000046">
    <property type="protein sequence ID" value="TFE19877.1"/>
    <property type="molecule type" value="Genomic_DNA"/>
</dbReference>
<protein>
    <recommendedName>
        <fullName evidence="5">Tissue inhibitor of metalloproteinase</fullName>
    </recommendedName>
</protein>
<evidence type="ECO:0000256" key="1">
    <source>
        <dbReference type="SAM" id="Phobius"/>
    </source>
</evidence>